<dbReference type="SUPFAM" id="SSF46785">
    <property type="entry name" value="Winged helix' DNA-binding domain"/>
    <property type="match status" value="1"/>
</dbReference>
<dbReference type="InterPro" id="IPR000847">
    <property type="entry name" value="LysR_HTH_N"/>
</dbReference>
<gene>
    <name evidence="9" type="primary">dsdC</name>
    <name evidence="9" type="ORF">E2R62_17075</name>
</gene>
<dbReference type="EMBL" id="CP038008">
    <property type="protein sequence ID" value="QBY30379.1"/>
    <property type="molecule type" value="Genomic_DNA"/>
</dbReference>
<dbReference type="GO" id="GO:0003700">
    <property type="term" value="F:DNA-binding transcription factor activity"/>
    <property type="evidence" value="ECO:0007669"/>
    <property type="project" value="InterPro"/>
</dbReference>
<dbReference type="PANTHER" id="PTHR30537:SF32">
    <property type="entry name" value="HTH-TYPE TRANSCRIPTIONAL REGULATOR DSDC"/>
    <property type="match status" value="1"/>
</dbReference>
<dbReference type="Gene3D" id="3.40.190.10">
    <property type="entry name" value="Periplasmic binding protein-like II"/>
    <property type="match status" value="2"/>
</dbReference>
<accession>A0A482PR57</accession>
<evidence type="ECO:0000256" key="7">
    <source>
        <dbReference type="ARBA" id="ARBA00074331"/>
    </source>
</evidence>
<name>A0A482PR57_CITRO</name>
<comment type="subcellular location">
    <subcellularLocation>
        <location evidence="1">Cytoplasm</location>
    </subcellularLocation>
</comment>
<keyword evidence="6" id="KW-0804">Transcription</keyword>
<sequence>MEPVREGRNRLLNGWQLSKLYTFEVAARHQSFAMAAEELSLTPGAISHRINQLEEELGIQLFVRSHRKVELTHEGKRVFWALKTSLDTLNQEILDIKNQELSGTLTVYSRPSIAQCWLVPALGDFTRRYPAISLTILTGNDNVNLQRAGVDLAIYFDDGPSAQLTHHFLMDEAILPVCTPDYARRFGLDGRLASLRHCTLLHDRQAWSNDSGTDEWFSWARHFEVTLPQSSGIGFDRSDLAVIAAMNHIGVAMGRKRLVQKRLESGELVAPFGEMTLTCHQHYYMTTLPGRQWPKIEAFIGWLHEQAGR</sequence>
<keyword evidence="3" id="KW-0963">Cytoplasm</keyword>
<dbReference type="NCBIfam" id="NF007491">
    <property type="entry name" value="PRK10086.1"/>
    <property type="match status" value="1"/>
</dbReference>
<dbReference type="AlphaFoldDB" id="A0A482PR57"/>
<dbReference type="PANTHER" id="PTHR30537">
    <property type="entry name" value="HTH-TYPE TRANSCRIPTIONAL REGULATOR"/>
    <property type="match status" value="1"/>
</dbReference>
<dbReference type="InterPro" id="IPR011781">
    <property type="entry name" value="DsdC"/>
</dbReference>
<keyword evidence="4" id="KW-0805">Transcription regulation</keyword>
<evidence type="ECO:0000259" key="8">
    <source>
        <dbReference type="PROSITE" id="PS50931"/>
    </source>
</evidence>
<evidence type="ECO:0000256" key="4">
    <source>
        <dbReference type="ARBA" id="ARBA00023015"/>
    </source>
</evidence>
<organism evidence="9">
    <name type="scientific">Citrobacter rodentium</name>
    <dbReference type="NCBI Taxonomy" id="67825"/>
    <lineage>
        <taxon>Bacteria</taxon>
        <taxon>Pseudomonadati</taxon>
        <taxon>Pseudomonadota</taxon>
        <taxon>Gammaproteobacteria</taxon>
        <taxon>Enterobacterales</taxon>
        <taxon>Enterobacteriaceae</taxon>
        <taxon>Citrobacter</taxon>
    </lineage>
</organism>
<evidence type="ECO:0000256" key="2">
    <source>
        <dbReference type="ARBA" id="ARBA00009437"/>
    </source>
</evidence>
<evidence type="ECO:0000313" key="9">
    <source>
        <dbReference type="EMBL" id="QBY30379.1"/>
    </source>
</evidence>
<evidence type="ECO:0000256" key="5">
    <source>
        <dbReference type="ARBA" id="ARBA00023125"/>
    </source>
</evidence>
<dbReference type="OMA" id="NHVGVAM"/>
<dbReference type="Pfam" id="PF00126">
    <property type="entry name" value="HTH_1"/>
    <property type="match status" value="1"/>
</dbReference>
<protein>
    <recommendedName>
        <fullName evidence="7">HTH-type transcriptional activator AmpR</fullName>
    </recommendedName>
</protein>
<dbReference type="GO" id="GO:0043565">
    <property type="term" value="F:sequence-specific DNA binding"/>
    <property type="evidence" value="ECO:0007669"/>
    <property type="project" value="TreeGrafter"/>
</dbReference>
<evidence type="ECO:0000256" key="3">
    <source>
        <dbReference type="ARBA" id="ARBA00022490"/>
    </source>
</evidence>
<keyword evidence="5 9" id="KW-0238">DNA-binding</keyword>
<dbReference type="CDD" id="cd08432">
    <property type="entry name" value="PBP2_GcdR_TrpI_HvrB_AmpR_like"/>
    <property type="match status" value="1"/>
</dbReference>
<dbReference type="NCBIfam" id="TIGR02036">
    <property type="entry name" value="dsdC"/>
    <property type="match status" value="1"/>
</dbReference>
<dbReference type="Pfam" id="PF03466">
    <property type="entry name" value="LysR_substrate"/>
    <property type="match status" value="1"/>
</dbReference>
<proteinExistence type="inferred from homology"/>
<dbReference type="SUPFAM" id="SSF53850">
    <property type="entry name" value="Periplasmic binding protein-like II"/>
    <property type="match status" value="1"/>
</dbReference>
<dbReference type="FunFam" id="1.10.10.10:FF:000038">
    <property type="entry name" value="Glycine cleavage system transcriptional activator"/>
    <property type="match status" value="1"/>
</dbReference>
<dbReference type="PRINTS" id="PR00039">
    <property type="entry name" value="HTHLYSR"/>
</dbReference>
<dbReference type="PROSITE" id="PS50931">
    <property type="entry name" value="HTH_LYSR"/>
    <property type="match status" value="1"/>
</dbReference>
<dbReference type="RefSeq" id="WP_012908025.1">
    <property type="nucleotide sequence ID" value="NZ_CAJTBI010000004.1"/>
</dbReference>
<dbReference type="Gene3D" id="1.10.10.10">
    <property type="entry name" value="Winged helix-like DNA-binding domain superfamily/Winged helix DNA-binding domain"/>
    <property type="match status" value="1"/>
</dbReference>
<reference evidence="9" key="1">
    <citation type="submission" date="2019-03" db="EMBL/GenBank/DDBJ databases">
        <title>Complete genome sequence of enteropathogenic Citrobacter rodentium strain DBS100.</title>
        <authorList>
            <person name="Popov G."/>
            <person name="Fiebig A."/>
            <person name="Shideler S."/>
            <person name="Coombes B."/>
            <person name="Savchenko A."/>
        </authorList>
    </citation>
    <scope>NUCLEOTIDE SEQUENCE</scope>
    <source>
        <strain evidence="9">DBS100</strain>
    </source>
</reference>
<dbReference type="InterPro" id="IPR005119">
    <property type="entry name" value="LysR_subst-bd"/>
</dbReference>
<evidence type="ECO:0000256" key="6">
    <source>
        <dbReference type="ARBA" id="ARBA00023163"/>
    </source>
</evidence>
<dbReference type="InterPro" id="IPR058163">
    <property type="entry name" value="LysR-type_TF_proteobact-type"/>
</dbReference>
<dbReference type="GO" id="GO:0005737">
    <property type="term" value="C:cytoplasm"/>
    <property type="evidence" value="ECO:0007669"/>
    <property type="project" value="UniProtKB-SubCell"/>
</dbReference>
<feature type="domain" description="HTH lysR-type" evidence="8">
    <location>
        <begin position="15"/>
        <end position="72"/>
    </location>
</feature>
<dbReference type="GO" id="GO:0006351">
    <property type="term" value="P:DNA-templated transcription"/>
    <property type="evidence" value="ECO:0007669"/>
    <property type="project" value="TreeGrafter"/>
</dbReference>
<dbReference type="InterPro" id="IPR036390">
    <property type="entry name" value="WH_DNA-bd_sf"/>
</dbReference>
<comment type="similarity">
    <text evidence="2">Belongs to the LysR transcriptional regulatory family.</text>
</comment>
<dbReference type="FunFam" id="3.40.190.10:FF:000135">
    <property type="entry name" value="DNA-binding transcriptional regulator DsdC"/>
    <property type="match status" value="1"/>
</dbReference>
<evidence type="ECO:0000256" key="1">
    <source>
        <dbReference type="ARBA" id="ARBA00004496"/>
    </source>
</evidence>
<dbReference type="InterPro" id="IPR036388">
    <property type="entry name" value="WH-like_DNA-bd_sf"/>
</dbReference>